<feature type="region of interest" description="Disordered" evidence="1">
    <location>
        <begin position="1"/>
        <end position="49"/>
    </location>
</feature>
<dbReference type="AlphaFoldDB" id="A0A9X9C7K2"/>
<evidence type="ECO:0000313" key="3">
    <source>
        <dbReference type="Proteomes" id="UP000321307"/>
    </source>
</evidence>
<dbReference type="Proteomes" id="UP000321307">
    <property type="component" value="Unassembled WGS sequence"/>
</dbReference>
<evidence type="ECO:0000313" key="2">
    <source>
        <dbReference type="EMBL" id="TXE33107.1"/>
    </source>
</evidence>
<dbReference type="Pfam" id="PF07105">
    <property type="entry name" value="DUF1367"/>
    <property type="match status" value="1"/>
</dbReference>
<dbReference type="RefSeq" id="WP_147837899.1">
    <property type="nucleotide sequence ID" value="NZ_CP074168.1"/>
</dbReference>
<comment type="caution">
    <text evidence="2">The sequence shown here is derived from an EMBL/GenBank/DDBJ whole genome shotgun (WGS) entry which is preliminary data.</text>
</comment>
<organism evidence="2 3">
    <name type="scientific">Serratia ureilytica</name>
    <dbReference type="NCBI Taxonomy" id="300181"/>
    <lineage>
        <taxon>Bacteria</taxon>
        <taxon>Pseudomonadati</taxon>
        <taxon>Pseudomonadota</taxon>
        <taxon>Gammaproteobacteria</taxon>
        <taxon>Enterobacterales</taxon>
        <taxon>Yersiniaceae</taxon>
        <taxon>Serratia</taxon>
    </lineage>
</organism>
<reference evidence="2 3" key="1">
    <citation type="submission" date="2019-07" db="EMBL/GenBank/DDBJ databases">
        <title>Serratia strains were isolated from fresh produce.</title>
        <authorList>
            <person name="Cho G.-S."/>
            <person name="Stein M."/>
            <person name="Lee W."/>
            <person name="Suh S.H."/>
            <person name="Franz C.M.A.P."/>
        </authorList>
    </citation>
    <scope>NUCLEOTIDE SEQUENCE [LARGE SCALE GENOMIC DNA]</scope>
    <source>
        <strain evidence="2 3">S17</strain>
    </source>
</reference>
<gene>
    <name evidence="2" type="ORF">FOT63_03395</name>
</gene>
<proteinExistence type="predicted"/>
<dbReference type="EMBL" id="VOUP01000001">
    <property type="protein sequence ID" value="TXE33107.1"/>
    <property type="molecule type" value="Genomic_DNA"/>
</dbReference>
<dbReference type="InterPro" id="IPR009797">
    <property type="entry name" value="DUF1367"/>
</dbReference>
<sequence length="112" mass="12556">MSAVPRTKSSKKHKTKALGVQLPGGGIKYATDQERDTMKGGPTGTPIAMRPVGERQNLKFHRNFWKLQELGFSYWEPDWTFVSDPENWSAHEVTKTLAKLEAESKRIAAQAA</sequence>
<accession>A0A9X9C7K2</accession>
<protein>
    <submittedName>
        <fullName evidence="2">DUF1367 family protein</fullName>
    </submittedName>
</protein>
<name>A0A9X9C7K2_9GAMM</name>
<evidence type="ECO:0000256" key="1">
    <source>
        <dbReference type="SAM" id="MobiDB-lite"/>
    </source>
</evidence>